<evidence type="ECO:0000313" key="3">
    <source>
        <dbReference type="EMBL" id="CAF0736813.1"/>
    </source>
</evidence>
<dbReference type="InterPro" id="IPR036734">
    <property type="entry name" value="Neur_chan_lig-bd_sf"/>
</dbReference>
<dbReference type="Proteomes" id="UP000663879">
    <property type="component" value="Unassembled WGS sequence"/>
</dbReference>
<dbReference type="InterPro" id="IPR038050">
    <property type="entry name" value="Neuro_actylchol_rec"/>
</dbReference>
<comment type="caution">
    <text evidence="3">The sequence shown here is derived from an EMBL/GenBank/DDBJ whole genome shotgun (WGS) entry which is preliminary data.</text>
</comment>
<dbReference type="GO" id="GO:0004888">
    <property type="term" value="F:transmembrane signaling receptor activity"/>
    <property type="evidence" value="ECO:0007669"/>
    <property type="project" value="InterPro"/>
</dbReference>
<comment type="subcellular location">
    <subcellularLocation>
        <location evidence="1">Membrane</location>
        <topology evidence="1">Multi-pass membrane protein</topology>
    </subcellularLocation>
</comment>
<reference evidence="3" key="1">
    <citation type="submission" date="2021-02" db="EMBL/GenBank/DDBJ databases">
        <authorList>
            <person name="Nowell W R."/>
        </authorList>
    </citation>
    <scope>NUCLEOTIDE SEQUENCE</scope>
    <source>
        <strain evidence="3">Ploen Becks lab</strain>
    </source>
</reference>
<dbReference type="Gene3D" id="2.70.170.10">
    <property type="entry name" value="Neurotransmitter-gated ion-channel ligand-binding domain"/>
    <property type="match status" value="1"/>
</dbReference>
<name>A0A813NK11_9BILA</name>
<keyword evidence="4" id="KW-1185">Reference proteome</keyword>
<protein>
    <submittedName>
        <fullName evidence="3">Uncharacterized protein</fullName>
    </submittedName>
</protein>
<dbReference type="EMBL" id="CAJNOC010000272">
    <property type="protein sequence ID" value="CAF0736813.1"/>
    <property type="molecule type" value="Genomic_DNA"/>
</dbReference>
<dbReference type="InterPro" id="IPR006201">
    <property type="entry name" value="Neur_channel"/>
</dbReference>
<keyword evidence="2" id="KW-1133">Transmembrane helix</keyword>
<dbReference type="PANTHER" id="PTHR18945">
    <property type="entry name" value="NEUROTRANSMITTER GATED ION CHANNEL"/>
    <property type="match status" value="1"/>
</dbReference>
<evidence type="ECO:0000313" key="4">
    <source>
        <dbReference type="Proteomes" id="UP000663879"/>
    </source>
</evidence>
<feature type="transmembrane region" description="Helical" evidence="2">
    <location>
        <begin position="248"/>
        <end position="272"/>
    </location>
</feature>
<sequence>MATEKPKKIKTNPIRIECKILFVKIVEVDSKNEKFDAECIVECCWNDDKLMKALLDPDLLTKQEKGFIDTSNLEITDANLKNLLDNIDEIDYDPSKFWSPEIFIENAISVNEMIKYKMEIIEKDRNFYQKYIQSVKKQKPINLVNNLTVRVQEIRRVKGIFYERLELNDFPLDLQEISVRLSSKKSINEVLLIENRQEPSTVDINSFCDGQQYELFEHVTSKRDTKKDEFRKIVRSQFIVSAFVARKIGYYCYNALTLIFLITSISFTAFSFKPLDPQFRCQVIALLMLTLVNFRWVITQRLPSVSYLTMLDKYSIGSIIFLFISFVWHSMIGSRTFSEDLASIKRLDRYFFLGVKSFKEKNLKKIVPRNYMSS</sequence>
<dbReference type="Gene3D" id="1.20.58.390">
    <property type="entry name" value="Neurotransmitter-gated ion-channel transmembrane domain"/>
    <property type="match status" value="1"/>
</dbReference>
<keyword evidence="2" id="KW-0472">Membrane</keyword>
<evidence type="ECO:0000256" key="1">
    <source>
        <dbReference type="ARBA" id="ARBA00004141"/>
    </source>
</evidence>
<dbReference type="InterPro" id="IPR036719">
    <property type="entry name" value="Neuro-gated_channel_TM_sf"/>
</dbReference>
<dbReference type="GO" id="GO:0005230">
    <property type="term" value="F:extracellular ligand-gated monoatomic ion channel activity"/>
    <property type="evidence" value="ECO:0007669"/>
    <property type="project" value="InterPro"/>
</dbReference>
<dbReference type="AlphaFoldDB" id="A0A813NK11"/>
<organism evidence="3 4">
    <name type="scientific">Brachionus calyciflorus</name>
    <dbReference type="NCBI Taxonomy" id="104777"/>
    <lineage>
        <taxon>Eukaryota</taxon>
        <taxon>Metazoa</taxon>
        <taxon>Spiralia</taxon>
        <taxon>Gnathifera</taxon>
        <taxon>Rotifera</taxon>
        <taxon>Eurotatoria</taxon>
        <taxon>Monogononta</taxon>
        <taxon>Pseudotrocha</taxon>
        <taxon>Ploima</taxon>
        <taxon>Brachionidae</taxon>
        <taxon>Brachionus</taxon>
    </lineage>
</organism>
<accession>A0A813NK11</accession>
<keyword evidence="2" id="KW-0812">Transmembrane</keyword>
<evidence type="ECO:0000256" key="2">
    <source>
        <dbReference type="SAM" id="Phobius"/>
    </source>
</evidence>
<feature type="transmembrane region" description="Helical" evidence="2">
    <location>
        <begin position="279"/>
        <end position="298"/>
    </location>
</feature>
<gene>
    <name evidence="3" type="ORF">OXX778_LOCUS3171</name>
</gene>
<dbReference type="GO" id="GO:0016020">
    <property type="term" value="C:membrane"/>
    <property type="evidence" value="ECO:0007669"/>
    <property type="project" value="UniProtKB-SubCell"/>
</dbReference>
<dbReference type="SUPFAM" id="SSF90112">
    <property type="entry name" value="Neurotransmitter-gated ion-channel transmembrane pore"/>
    <property type="match status" value="1"/>
</dbReference>
<feature type="transmembrane region" description="Helical" evidence="2">
    <location>
        <begin position="318"/>
        <end position="337"/>
    </location>
</feature>
<dbReference type="OrthoDB" id="5975154at2759"/>
<proteinExistence type="predicted"/>